<name>A0A2S6CUC0_9CYAN</name>
<evidence type="ECO:0000313" key="2">
    <source>
        <dbReference type="Proteomes" id="UP000239589"/>
    </source>
</evidence>
<dbReference type="NCBIfam" id="TIGR02436">
    <property type="entry name" value="four helix bundle protein"/>
    <property type="match status" value="1"/>
</dbReference>
<dbReference type="InterPro" id="IPR012657">
    <property type="entry name" value="23S_rRNA-intervening_sequence"/>
</dbReference>
<proteinExistence type="predicted"/>
<sequence>MAKSNCENLQVYQLAEKLADDIWNIVFRWEEFPKVTIGKQIVRSVDSIGANIAEGSGRYNFQDNCCFVRMARGSLNETRHWLGRAYKRNLLTNEEVNRLKPIIDELSPKLNAYLNSIGNISEKTLTTDH</sequence>
<dbReference type="OrthoDB" id="485094at2"/>
<dbReference type="Gene3D" id="1.20.1440.60">
    <property type="entry name" value="23S rRNA-intervening sequence"/>
    <property type="match status" value="1"/>
</dbReference>
<reference evidence="1 2" key="1">
    <citation type="submission" date="2018-02" db="EMBL/GenBank/DDBJ databases">
        <title>Discovery of a pederin family compound in a non-symbiotic bloom-forming cyanobacterium.</title>
        <authorList>
            <person name="Kust A."/>
            <person name="Mares J."/>
            <person name="Jokela J."/>
            <person name="Urajova P."/>
            <person name="Hajek J."/>
            <person name="Saurav K."/>
            <person name="Voracova K."/>
            <person name="Fewer D.P."/>
            <person name="Haapaniemi E."/>
            <person name="Permi P."/>
            <person name="Rehakova K."/>
            <person name="Sivonen K."/>
            <person name="Hrouzek P."/>
        </authorList>
    </citation>
    <scope>NUCLEOTIDE SEQUENCE [LARGE SCALE GENOMIC DNA]</scope>
    <source>
        <strain evidence="1 2">CHARLIE-1</strain>
    </source>
</reference>
<dbReference type="PANTHER" id="PTHR38471:SF2">
    <property type="entry name" value="FOUR HELIX BUNDLE PROTEIN"/>
    <property type="match status" value="1"/>
</dbReference>
<organism evidence="1 2">
    <name type="scientific">Cuspidothrix issatschenkoi CHARLIE-1</name>
    <dbReference type="NCBI Taxonomy" id="2052836"/>
    <lineage>
        <taxon>Bacteria</taxon>
        <taxon>Bacillati</taxon>
        <taxon>Cyanobacteriota</taxon>
        <taxon>Cyanophyceae</taxon>
        <taxon>Nostocales</taxon>
        <taxon>Aphanizomenonaceae</taxon>
        <taxon>Cuspidothrix</taxon>
    </lineage>
</organism>
<dbReference type="InterPro" id="IPR036583">
    <property type="entry name" value="23S_rRNA_IVS_sf"/>
</dbReference>
<dbReference type="Pfam" id="PF05635">
    <property type="entry name" value="23S_rRNA_IVP"/>
    <property type="match status" value="1"/>
</dbReference>
<dbReference type="Proteomes" id="UP000239589">
    <property type="component" value="Unassembled WGS sequence"/>
</dbReference>
<dbReference type="PANTHER" id="PTHR38471">
    <property type="entry name" value="FOUR HELIX BUNDLE PROTEIN"/>
    <property type="match status" value="1"/>
</dbReference>
<comment type="caution">
    <text evidence="1">The sequence shown here is derived from an EMBL/GenBank/DDBJ whole genome shotgun (WGS) entry which is preliminary data.</text>
</comment>
<evidence type="ECO:0000313" key="1">
    <source>
        <dbReference type="EMBL" id="PPJ63363.1"/>
    </source>
</evidence>
<dbReference type="AlphaFoldDB" id="A0A2S6CUC0"/>
<gene>
    <name evidence="1" type="ORF">CUN59_10505</name>
</gene>
<dbReference type="SUPFAM" id="SSF158446">
    <property type="entry name" value="IVS-encoded protein-like"/>
    <property type="match status" value="1"/>
</dbReference>
<keyword evidence="2" id="KW-1185">Reference proteome</keyword>
<protein>
    <submittedName>
        <fullName evidence="1">Four helix bundle protein</fullName>
    </submittedName>
</protein>
<dbReference type="RefSeq" id="WP_104387801.1">
    <property type="nucleotide sequence ID" value="NZ_PGEM01000072.1"/>
</dbReference>
<dbReference type="EMBL" id="PGEM01000072">
    <property type="protein sequence ID" value="PPJ63363.1"/>
    <property type="molecule type" value="Genomic_DNA"/>
</dbReference>
<accession>A0A2S6CUC0</accession>